<evidence type="ECO:0000256" key="9">
    <source>
        <dbReference type="RuleBase" id="RU003662"/>
    </source>
</evidence>
<dbReference type="InterPro" id="IPR013785">
    <property type="entry name" value="Aldolase_TIM"/>
</dbReference>
<dbReference type="HAMAP" id="MF_00131">
    <property type="entry name" value="Trp_synth_alpha"/>
    <property type="match status" value="1"/>
</dbReference>
<keyword evidence="4 8" id="KW-0822">Tryptophan biosynthesis</keyword>
<comment type="catalytic activity">
    <reaction evidence="7 8">
        <text>(1S,2R)-1-C-(indol-3-yl)glycerol 3-phosphate + L-serine = D-glyceraldehyde 3-phosphate + L-tryptophan + H2O</text>
        <dbReference type="Rhea" id="RHEA:10532"/>
        <dbReference type="ChEBI" id="CHEBI:15377"/>
        <dbReference type="ChEBI" id="CHEBI:33384"/>
        <dbReference type="ChEBI" id="CHEBI:57912"/>
        <dbReference type="ChEBI" id="CHEBI:58866"/>
        <dbReference type="ChEBI" id="CHEBI:59776"/>
        <dbReference type="EC" id="4.2.1.20"/>
    </reaction>
</comment>
<dbReference type="PANTHER" id="PTHR43406:SF1">
    <property type="entry name" value="TRYPTOPHAN SYNTHASE ALPHA CHAIN, CHLOROPLASTIC"/>
    <property type="match status" value="1"/>
</dbReference>
<gene>
    <name evidence="8 10" type="primary">trpA</name>
    <name evidence="10" type="ORF">JZO76_13465</name>
</gene>
<evidence type="ECO:0000313" key="10">
    <source>
        <dbReference type="EMBL" id="MBO0450519.1"/>
    </source>
</evidence>
<evidence type="ECO:0000256" key="3">
    <source>
        <dbReference type="ARBA" id="ARBA00022605"/>
    </source>
</evidence>
<keyword evidence="3 8" id="KW-0028">Amino-acid biosynthesis</keyword>
<dbReference type="Gene3D" id="3.20.20.70">
    <property type="entry name" value="Aldolase class I"/>
    <property type="match status" value="1"/>
</dbReference>
<proteinExistence type="inferred from homology"/>
<dbReference type="EMBL" id="JAFLVT010000020">
    <property type="protein sequence ID" value="MBO0450519.1"/>
    <property type="molecule type" value="Genomic_DNA"/>
</dbReference>
<feature type="active site" description="Proton acceptor" evidence="8">
    <location>
        <position position="49"/>
    </location>
</feature>
<evidence type="ECO:0000256" key="1">
    <source>
        <dbReference type="ARBA" id="ARBA00004733"/>
    </source>
</evidence>
<sequence>MKSLTYFLQKKRETGKTLFVPYLMAGANGLENLAQEIHMLAECGADAIEIGIPFSDPVADGPTIQKAGLKALQKKVTLAKIIAALKEIHAPVPLIMMGYTNSFFRYGLEKFVEDIAQTDVKGMIIPDLPFDHRDLVKPVLDENDIALLQLISLTSSKKRITELLSVAEGFVYAVTLNGITGSKNDYEKKLDDHLAYITKQSSIPVLAGFGISQKEHVTRFKANCDGVVIGSKIVSTLENEGIAATRKMISQIMQ</sequence>
<evidence type="ECO:0000256" key="7">
    <source>
        <dbReference type="ARBA" id="ARBA00049047"/>
    </source>
</evidence>
<dbReference type="GO" id="GO:0004834">
    <property type="term" value="F:tryptophan synthase activity"/>
    <property type="evidence" value="ECO:0007669"/>
    <property type="project" value="UniProtKB-EC"/>
</dbReference>
<comment type="pathway">
    <text evidence="1 8">Amino-acid biosynthesis; L-tryptophan biosynthesis; L-tryptophan from chorismate: step 5/5.</text>
</comment>
<keyword evidence="5 8" id="KW-0057">Aromatic amino acid biosynthesis</keyword>
<comment type="caution">
    <text evidence="10">The sequence shown here is derived from an EMBL/GenBank/DDBJ whole genome shotgun (WGS) entry which is preliminary data.</text>
</comment>
<evidence type="ECO:0000256" key="4">
    <source>
        <dbReference type="ARBA" id="ARBA00022822"/>
    </source>
</evidence>
<evidence type="ECO:0000256" key="8">
    <source>
        <dbReference type="HAMAP-Rule" id="MF_00131"/>
    </source>
</evidence>
<dbReference type="InterPro" id="IPR018204">
    <property type="entry name" value="Trp_synthase_alpha_AS"/>
</dbReference>
<keyword evidence="6 8" id="KW-0456">Lyase</keyword>
<feature type="active site" description="Proton acceptor" evidence="8">
    <location>
        <position position="60"/>
    </location>
</feature>
<comment type="similarity">
    <text evidence="8 9">Belongs to the TrpA family.</text>
</comment>
<dbReference type="Proteomes" id="UP000664256">
    <property type="component" value="Unassembled WGS sequence"/>
</dbReference>
<dbReference type="PROSITE" id="PS00167">
    <property type="entry name" value="TRP_SYNTHASE_ALPHA"/>
    <property type="match status" value="1"/>
</dbReference>
<dbReference type="CDD" id="cd04724">
    <property type="entry name" value="Tryptophan_synthase_alpha"/>
    <property type="match status" value="1"/>
</dbReference>
<name>A0ABS3HAP0_9ENTE</name>
<accession>A0ABS3HAP0</accession>
<evidence type="ECO:0000256" key="2">
    <source>
        <dbReference type="ARBA" id="ARBA00011270"/>
    </source>
</evidence>
<dbReference type="PANTHER" id="PTHR43406">
    <property type="entry name" value="TRYPTOPHAN SYNTHASE, ALPHA CHAIN"/>
    <property type="match status" value="1"/>
</dbReference>
<reference evidence="10 11" key="1">
    <citation type="submission" date="2021-03" db="EMBL/GenBank/DDBJ databases">
        <title>Enterococcal diversity collection.</title>
        <authorList>
            <person name="Gilmore M.S."/>
            <person name="Schwartzman J."/>
            <person name="Van Tyne D."/>
            <person name="Martin M."/>
            <person name="Earl A.M."/>
            <person name="Manson A.L."/>
            <person name="Straub T."/>
            <person name="Salamzade R."/>
            <person name="Saavedra J."/>
            <person name="Lebreton F."/>
            <person name="Prichula J."/>
            <person name="Schaufler K."/>
            <person name="Gaca A."/>
            <person name="Sgardioli B."/>
            <person name="Wagenaar J."/>
            <person name="Strong T."/>
        </authorList>
    </citation>
    <scope>NUCLEOTIDE SEQUENCE [LARGE SCALE GENOMIC DNA]</scope>
    <source>
        <strain evidence="10 11">MJM12</strain>
    </source>
</reference>
<dbReference type="InterPro" id="IPR002028">
    <property type="entry name" value="Trp_synthase_suA"/>
</dbReference>
<organism evidence="10 11">
    <name type="scientific">Candidatus Enterococcus myersii</name>
    <dbReference type="NCBI Taxonomy" id="2815322"/>
    <lineage>
        <taxon>Bacteria</taxon>
        <taxon>Bacillati</taxon>
        <taxon>Bacillota</taxon>
        <taxon>Bacilli</taxon>
        <taxon>Lactobacillales</taxon>
        <taxon>Enterococcaceae</taxon>
        <taxon>Enterococcus</taxon>
    </lineage>
</organism>
<keyword evidence="11" id="KW-1185">Reference proteome</keyword>
<dbReference type="NCBIfam" id="TIGR00262">
    <property type="entry name" value="trpA"/>
    <property type="match status" value="1"/>
</dbReference>
<evidence type="ECO:0000256" key="6">
    <source>
        <dbReference type="ARBA" id="ARBA00023239"/>
    </source>
</evidence>
<dbReference type="InterPro" id="IPR011060">
    <property type="entry name" value="RibuloseP-bd_barrel"/>
</dbReference>
<dbReference type="EC" id="4.2.1.20" evidence="8"/>
<evidence type="ECO:0000256" key="5">
    <source>
        <dbReference type="ARBA" id="ARBA00023141"/>
    </source>
</evidence>
<evidence type="ECO:0000313" key="11">
    <source>
        <dbReference type="Proteomes" id="UP000664256"/>
    </source>
</evidence>
<comment type="function">
    <text evidence="8">The alpha subunit is responsible for the aldol cleavage of indoleglycerol phosphate to indole and glyceraldehyde 3-phosphate.</text>
</comment>
<dbReference type="SUPFAM" id="SSF51366">
    <property type="entry name" value="Ribulose-phoshate binding barrel"/>
    <property type="match status" value="1"/>
</dbReference>
<protein>
    <recommendedName>
        <fullName evidence="8">Tryptophan synthase alpha chain</fullName>
        <ecNumber evidence="8">4.2.1.20</ecNumber>
    </recommendedName>
</protein>
<dbReference type="Pfam" id="PF00290">
    <property type="entry name" value="Trp_syntA"/>
    <property type="match status" value="1"/>
</dbReference>
<comment type="subunit">
    <text evidence="2 8">Tetramer of two alpha and two beta chains.</text>
</comment>
<dbReference type="RefSeq" id="WP_206905637.1">
    <property type="nucleotide sequence ID" value="NZ_JAFLVT010000020.1"/>
</dbReference>